<evidence type="ECO:0000259" key="2">
    <source>
        <dbReference type="Pfam" id="PF01370"/>
    </source>
</evidence>
<dbReference type="Proteomes" id="UP000629371">
    <property type="component" value="Unassembled WGS sequence"/>
</dbReference>
<dbReference type="InterPro" id="IPR001509">
    <property type="entry name" value="Epimerase_deHydtase"/>
</dbReference>
<sequence>MGSPCRSSILVTGAAGNLGREVVDRLQARGARVRCLVRGQPGPRPGGEWTGSDLTNPAAVRAPKPLARVIPSCRCTRIWRIWRIEKPCFAMRVYTPWCGAATHWRPTPVAGAPVAVRTT</sequence>
<dbReference type="Gene3D" id="3.40.50.720">
    <property type="entry name" value="NAD(P)-binding Rossmann-like Domain"/>
    <property type="match status" value="1"/>
</dbReference>
<gene>
    <name evidence="3" type="ORF">JK360_14680</name>
</gene>
<feature type="region of interest" description="Disordered" evidence="1">
    <location>
        <begin position="37"/>
        <end position="56"/>
    </location>
</feature>
<organism evidence="3 4">
    <name type="scientific">Streptomyces siderophoricus</name>
    <dbReference type="NCBI Taxonomy" id="2802281"/>
    <lineage>
        <taxon>Bacteria</taxon>
        <taxon>Bacillati</taxon>
        <taxon>Actinomycetota</taxon>
        <taxon>Actinomycetes</taxon>
        <taxon>Kitasatosporales</taxon>
        <taxon>Streptomycetaceae</taxon>
        <taxon>Streptomyces</taxon>
    </lineage>
</organism>
<reference evidence="3 4" key="1">
    <citation type="submission" date="2021-01" db="EMBL/GenBank/DDBJ databases">
        <title>WGS of actinomycetes isolated from Thailand.</title>
        <authorList>
            <person name="Thawai C."/>
        </authorList>
    </citation>
    <scope>NUCLEOTIDE SEQUENCE [LARGE SCALE GENOMIC DNA]</scope>
    <source>
        <strain evidence="3 4">CH9-7</strain>
    </source>
</reference>
<dbReference type="SUPFAM" id="SSF51735">
    <property type="entry name" value="NAD(P)-binding Rossmann-fold domains"/>
    <property type="match status" value="1"/>
</dbReference>
<dbReference type="RefSeq" id="WP_201804575.1">
    <property type="nucleotide sequence ID" value="NZ_JAERRI010000007.1"/>
</dbReference>
<feature type="domain" description="NAD-dependent epimerase/dehydratase" evidence="2">
    <location>
        <begin position="9"/>
        <end position="61"/>
    </location>
</feature>
<evidence type="ECO:0000313" key="4">
    <source>
        <dbReference type="Proteomes" id="UP000629371"/>
    </source>
</evidence>
<proteinExistence type="predicted"/>
<dbReference type="EMBL" id="JAERRI010000007">
    <property type="protein sequence ID" value="MBL1090629.1"/>
    <property type="molecule type" value="Genomic_DNA"/>
</dbReference>
<dbReference type="Pfam" id="PF01370">
    <property type="entry name" value="Epimerase"/>
    <property type="match status" value="1"/>
</dbReference>
<dbReference type="InterPro" id="IPR036291">
    <property type="entry name" value="NAD(P)-bd_dom_sf"/>
</dbReference>
<keyword evidence="4" id="KW-1185">Reference proteome</keyword>
<evidence type="ECO:0000313" key="3">
    <source>
        <dbReference type="EMBL" id="MBL1090629.1"/>
    </source>
</evidence>
<evidence type="ECO:0000256" key="1">
    <source>
        <dbReference type="SAM" id="MobiDB-lite"/>
    </source>
</evidence>
<accession>A0ABS1MSB8</accession>
<name>A0ABS1MSB8_9ACTN</name>
<comment type="caution">
    <text evidence="3">The sequence shown here is derived from an EMBL/GenBank/DDBJ whole genome shotgun (WGS) entry which is preliminary data.</text>
</comment>
<protein>
    <submittedName>
        <fullName evidence="3">NAD(P)-dependent oxidoreductase</fullName>
    </submittedName>
</protein>